<reference evidence="3" key="2">
    <citation type="submission" date="2025-09" db="UniProtKB">
        <authorList>
            <consortium name="Ensembl"/>
        </authorList>
    </citation>
    <scope>IDENTIFICATION</scope>
</reference>
<feature type="region of interest" description="Disordered" evidence="1">
    <location>
        <begin position="1"/>
        <end position="36"/>
    </location>
</feature>
<dbReference type="Ensembl" id="ENSMSIT00000013591.1">
    <property type="protein sequence ID" value="ENSMSIP00000010731.1"/>
    <property type="gene ID" value="ENSMSIG00000009404.1"/>
</dbReference>
<feature type="region of interest" description="Disordered" evidence="1">
    <location>
        <begin position="68"/>
        <end position="94"/>
    </location>
</feature>
<keyword evidence="2" id="KW-0812">Transmembrane</keyword>
<feature type="compositionally biased region" description="Polar residues" evidence="1">
    <location>
        <begin position="68"/>
        <end position="77"/>
    </location>
</feature>
<evidence type="ECO:0000313" key="4">
    <source>
        <dbReference type="Proteomes" id="UP000694415"/>
    </source>
</evidence>
<keyword evidence="2" id="KW-1133">Transmembrane helix</keyword>
<accession>A0A8C6GRR3</accession>
<dbReference type="AlphaFoldDB" id="A0A8C6GRR3"/>
<name>A0A8C6GRR3_MUSSI</name>
<keyword evidence="4" id="KW-1185">Reference proteome</keyword>
<dbReference type="GeneTree" id="ENSGT00960000189719"/>
<organism evidence="3 4">
    <name type="scientific">Mus spicilegus</name>
    <name type="common">Mound-building mouse</name>
    <dbReference type="NCBI Taxonomy" id="10103"/>
    <lineage>
        <taxon>Eukaryota</taxon>
        <taxon>Metazoa</taxon>
        <taxon>Chordata</taxon>
        <taxon>Craniata</taxon>
        <taxon>Vertebrata</taxon>
        <taxon>Euteleostomi</taxon>
        <taxon>Mammalia</taxon>
        <taxon>Eutheria</taxon>
        <taxon>Euarchontoglires</taxon>
        <taxon>Glires</taxon>
        <taxon>Rodentia</taxon>
        <taxon>Myomorpha</taxon>
        <taxon>Muroidea</taxon>
        <taxon>Muridae</taxon>
        <taxon>Murinae</taxon>
        <taxon>Mus</taxon>
        <taxon>Mus</taxon>
    </lineage>
</organism>
<evidence type="ECO:0000313" key="3">
    <source>
        <dbReference type="Ensembl" id="ENSMSIP00000010731.1"/>
    </source>
</evidence>
<evidence type="ECO:0000256" key="2">
    <source>
        <dbReference type="SAM" id="Phobius"/>
    </source>
</evidence>
<sequence length="174" mass="18728">MSPRLPTARRGRKAGAGSSAPRRRGAAHGVTPPADALHPSFAQQGSFLLQLFRKKAPVSCQLVLGSQSNPGASSVLSQGRKDFGKQTKRPGSSQGGICNWCRRPLAAAHAGGGGSSCLCLRGHLSSLWMSLRESHRFFSLLLFLLHLFLVLLGWLFPPGKVRCIISFAKKEEII</sequence>
<keyword evidence="2" id="KW-0472">Membrane</keyword>
<proteinExistence type="predicted"/>
<feature type="transmembrane region" description="Helical" evidence="2">
    <location>
        <begin position="137"/>
        <end position="156"/>
    </location>
</feature>
<reference evidence="3" key="1">
    <citation type="submission" date="2025-08" db="UniProtKB">
        <authorList>
            <consortium name="Ensembl"/>
        </authorList>
    </citation>
    <scope>IDENTIFICATION</scope>
</reference>
<protein>
    <submittedName>
        <fullName evidence="3">Uncharacterized protein</fullName>
    </submittedName>
</protein>
<dbReference type="Proteomes" id="UP000694415">
    <property type="component" value="Unplaced"/>
</dbReference>
<evidence type="ECO:0000256" key="1">
    <source>
        <dbReference type="SAM" id="MobiDB-lite"/>
    </source>
</evidence>